<sequence>MKFIFFGTPDVAKETLQHLVENDLSPVAVVTNPDAPKGRGHIMTASPVKEYAQNEGLPILTPDSLNEEFMKEVGAFGADLAIVVAYGKILPEALINSFPQGVLNIHYSLLPRWRGAAPVEYALLNNDQETGVTIQKMIKELDAGDIVATQSLAIGENDTTKTLRPRLIKLGAELLVETLPRYLAGETVPTPQEGSEITFAPKLKKEAGEINLDDGSQLNWNKYRAFAVWPGTYFFKDGKRYKVTDASFKDGVFQIEKVIPEGGREIDWISV</sequence>
<dbReference type="PANTHER" id="PTHR11138">
    <property type="entry name" value="METHIONYL-TRNA FORMYLTRANSFERASE"/>
    <property type="match status" value="1"/>
</dbReference>
<dbReference type="InterPro" id="IPR002376">
    <property type="entry name" value="Formyl_transf_N"/>
</dbReference>
<accession>A0A2H0UHC9</accession>
<dbReference type="Pfam" id="PF02911">
    <property type="entry name" value="Formyl_trans_C"/>
    <property type="match status" value="1"/>
</dbReference>
<dbReference type="SUPFAM" id="SSF53328">
    <property type="entry name" value="Formyltransferase"/>
    <property type="match status" value="1"/>
</dbReference>
<comment type="catalytic activity">
    <reaction evidence="5">
        <text>L-methionyl-tRNA(fMet) + (6R)-10-formyltetrahydrofolate = N-formyl-L-methionyl-tRNA(fMet) + (6S)-5,6,7,8-tetrahydrofolate + H(+)</text>
        <dbReference type="Rhea" id="RHEA:24380"/>
        <dbReference type="Rhea" id="RHEA-COMP:9952"/>
        <dbReference type="Rhea" id="RHEA-COMP:9953"/>
        <dbReference type="ChEBI" id="CHEBI:15378"/>
        <dbReference type="ChEBI" id="CHEBI:57453"/>
        <dbReference type="ChEBI" id="CHEBI:78530"/>
        <dbReference type="ChEBI" id="CHEBI:78844"/>
        <dbReference type="ChEBI" id="CHEBI:195366"/>
        <dbReference type="EC" id="2.1.2.9"/>
    </reaction>
</comment>
<evidence type="ECO:0000256" key="4">
    <source>
        <dbReference type="ARBA" id="ARBA00022917"/>
    </source>
</evidence>
<dbReference type="InterPro" id="IPR036477">
    <property type="entry name" value="Formyl_transf_N_sf"/>
</dbReference>
<feature type="domain" description="Formyl transferase C-terminal" evidence="7">
    <location>
        <begin position="202"/>
        <end position="252"/>
    </location>
</feature>
<dbReference type="SUPFAM" id="SSF50486">
    <property type="entry name" value="FMT C-terminal domain-like"/>
    <property type="match status" value="1"/>
</dbReference>
<name>A0A2H0UHC9_9BACT</name>
<evidence type="ECO:0000259" key="6">
    <source>
        <dbReference type="Pfam" id="PF00551"/>
    </source>
</evidence>
<dbReference type="InterPro" id="IPR005793">
    <property type="entry name" value="Formyl_trans_C"/>
</dbReference>
<reference evidence="9" key="1">
    <citation type="submission" date="2017-09" db="EMBL/GenBank/DDBJ databases">
        <title>Depth-based differentiation of microbial function through sediment-hosted aquifers and enrichment of novel symbionts in the deep terrestrial subsurface.</title>
        <authorList>
            <person name="Probst A.J."/>
            <person name="Ladd B."/>
            <person name="Jarett J.K."/>
            <person name="Geller-Mcgrath D.E."/>
            <person name="Sieber C.M.K."/>
            <person name="Emerson J.B."/>
            <person name="Anantharaman K."/>
            <person name="Thomas B.C."/>
            <person name="Malmstrom R."/>
            <person name="Stieglmeier M."/>
            <person name="Klingl A."/>
            <person name="Woyke T."/>
            <person name="Ryan C.M."/>
            <person name="Banfield J.F."/>
        </authorList>
    </citation>
    <scope>NUCLEOTIDE SEQUENCE [LARGE SCALE GENOMIC DNA]</scope>
</reference>
<dbReference type="GO" id="GO:0004479">
    <property type="term" value="F:methionyl-tRNA formyltransferase activity"/>
    <property type="evidence" value="ECO:0007669"/>
    <property type="project" value="UniProtKB-UniRule"/>
</dbReference>
<keyword evidence="3 5" id="KW-0808">Transferase</keyword>
<evidence type="ECO:0000313" key="9">
    <source>
        <dbReference type="Proteomes" id="UP000229612"/>
    </source>
</evidence>
<dbReference type="InterPro" id="IPR005794">
    <property type="entry name" value="Fmt"/>
</dbReference>
<keyword evidence="4 5" id="KW-0648">Protein biosynthesis</keyword>
<protein>
    <recommendedName>
        <fullName evidence="2 5">Methionyl-tRNA formyltransferase</fullName>
        <ecNumber evidence="2 5">2.1.2.9</ecNumber>
    </recommendedName>
</protein>
<dbReference type="EC" id="2.1.2.9" evidence="2 5"/>
<comment type="function">
    <text evidence="5">Attaches a formyl group to the free amino group of methionyl-tRNA(fMet). The formyl group appears to play a dual role in the initiator identity of N-formylmethionyl-tRNA by promoting its recognition by IF2 and preventing the misappropriation of this tRNA by the elongation apparatus.</text>
</comment>
<feature type="binding site" evidence="5">
    <location>
        <begin position="108"/>
        <end position="111"/>
    </location>
    <ligand>
        <name>(6S)-5,6,7,8-tetrahydrofolate</name>
        <dbReference type="ChEBI" id="CHEBI:57453"/>
    </ligand>
</feature>
<dbReference type="InterPro" id="IPR011034">
    <property type="entry name" value="Formyl_transferase-like_C_sf"/>
</dbReference>
<evidence type="ECO:0000256" key="1">
    <source>
        <dbReference type="ARBA" id="ARBA00010699"/>
    </source>
</evidence>
<dbReference type="InterPro" id="IPR001555">
    <property type="entry name" value="GART_AS"/>
</dbReference>
<dbReference type="Pfam" id="PF00551">
    <property type="entry name" value="Formyl_trans_N"/>
    <property type="match status" value="1"/>
</dbReference>
<organism evidence="8 9">
    <name type="scientific">Candidatus Kaiserbacteria bacterium CG10_big_fil_rev_8_21_14_0_10_44_10</name>
    <dbReference type="NCBI Taxonomy" id="1974606"/>
    <lineage>
        <taxon>Bacteria</taxon>
        <taxon>Candidatus Kaiseribacteriota</taxon>
    </lineage>
</organism>
<dbReference type="HAMAP" id="MF_00182">
    <property type="entry name" value="Formyl_trans"/>
    <property type="match status" value="1"/>
</dbReference>
<dbReference type="EMBL" id="PFBG01000025">
    <property type="protein sequence ID" value="PIR85813.1"/>
    <property type="molecule type" value="Genomic_DNA"/>
</dbReference>
<evidence type="ECO:0000256" key="5">
    <source>
        <dbReference type="HAMAP-Rule" id="MF_00182"/>
    </source>
</evidence>
<dbReference type="NCBIfam" id="TIGR00460">
    <property type="entry name" value="fmt"/>
    <property type="match status" value="1"/>
</dbReference>
<evidence type="ECO:0000256" key="2">
    <source>
        <dbReference type="ARBA" id="ARBA00012261"/>
    </source>
</evidence>
<gene>
    <name evidence="5" type="primary">fmt</name>
    <name evidence="8" type="ORF">COU14_02320</name>
</gene>
<dbReference type="Gene3D" id="3.40.50.12230">
    <property type="match status" value="1"/>
</dbReference>
<feature type="domain" description="Formyl transferase N-terminal" evidence="6">
    <location>
        <begin position="1"/>
        <end position="179"/>
    </location>
</feature>
<dbReference type="AlphaFoldDB" id="A0A2H0UHC9"/>
<dbReference type="GO" id="GO:0005829">
    <property type="term" value="C:cytosol"/>
    <property type="evidence" value="ECO:0007669"/>
    <property type="project" value="TreeGrafter"/>
</dbReference>
<evidence type="ECO:0000256" key="3">
    <source>
        <dbReference type="ARBA" id="ARBA00022679"/>
    </source>
</evidence>
<dbReference type="Proteomes" id="UP000229612">
    <property type="component" value="Unassembled WGS sequence"/>
</dbReference>
<evidence type="ECO:0000313" key="8">
    <source>
        <dbReference type="EMBL" id="PIR85813.1"/>
    </source>
</evidence>
<dbReference type="PANTHER" id="PTHR11138:SF5">
    <property type="entry name" value="METHIONYL-TRNA FORMYLTRANSFERASE, MITOCHONDRIAL"/>
    <property type="match status" value="1"/>
</dbReference>
<dbReference type="CDD" id="cd08646">
    <property type="entry name" value="FMT_core_Met-tRNA-FMT_N"/>
    <property type="match status" value="1"/>
</dbReference>
<dbReference type="InterPro" id="IPR041711">
    <property type="entry name" value="Met-tRNA-FMT_N"/>
</dbReference>
<comment type="caution">
    <text evidence="8">The sequence shown here is derived from an EMBL/GenBank/DDBJ whole genome shotgun (WGS) entry which is preliminary data.</text>
</comment>
<comment type="similarity">
    <text evidence="1 5">Belongs to the Fmt family.</text>
</comment>
<proteinExistence type="inferred from homology"/>
<dbReference type="PROSITE" id="PS00373">
    <property type="entry name" value="GART"/>
    <property type="match status" value="1"/>
</dbReference>
<evidence type="ECO:0000259" key="7">
    <source>
        <dbReference type="Pfam" id="PF02911"/>
    </source>
</evidence>